<keyword evidence="3" id="KW-1185">Reference proteome</keyword>
<dbReference type="AlphaFoldDB" id="A0A9P0ZDK0"/>
<dbReference type="Proteomes" id="UP001152484">
    <property type="component" value="Unassembled WGS sequence"/>
</dbReference>
<feature type="domain" description="GAG-pre-integrase" evidence="1">
    <location>
        <begin position="10"/>
        <end position="91"/>
    </location>
</feature>
<sequence>MIGSAKQSGGLYLLEHSPHSPNSTNKTTSSESQFNHKFLGSLSRSQFDTQIQLWHYRLGHPNVLYLEKIFPSLFINKSSAFDCEFCQLAKHTKSHYPSLPYKPSKPFSLIHSDVW</sequence>
<name>A0A9P0ZDK0_CUSEU</name>
<dbReference type="Pfam" id="PF13976">
    <property type="entry name" value="gag_pre-integrs"/>
    <property type="match status" value="1"/>
</dbReference>
<evidence type="ECO:0000259" key="1">
    <source>
        <dbReference type="Pfam" id="PF13976"/>
    </source>
</evidence>
<feature type="non-terminal residue" evidence="2">
    <location>
        <position position="115"/>
    </location>
</feature>
<organism evidence="2 3">
    <name type="scientific">Cuscuta europaea</name>
    <name type="common">European dodder</name>
    <dbReference type="NCBI Taxonomy" id="41803"/>
    <lineage>
        <taxon>Eukaryota</taxon>
        <taxon>Viridiplantae</taxon>
        <taxon>Streptophyta</taxon>
        <taxon>Embryophyta</taxon>
        <taxon>Tracheophyta</taxon>
        <taxon>Spermatophyta</taxon>
        <taxon>Magnoliopsida</taxon>
        <taxon>eudicotyledons</taxon>
        <taxon>Gunneridae</taxon>
        <taxon>Pentapetalae</taxon>
        <taxon>asterids</taxon>
        <taxon>lamiids</taxon>
        <taxon>Solanales</taxon>
        <taxon>Convolvulaceae</taxon>
        <taxon>Cuscuteae</taxon>
        <taxon>Cuscuta</taxon>
        <taxon>Cuscuta subgen. Cuscuta</taxon>
    </lineage>
</organism>
<evidence type="ECO:0000313" key="2">
    <source>
        <dbReference type="EMBL" id="CAH9095142.1"/>
    </source>
</evidence>
<gene>
    <name evidence="2" type="ORF">CEURO_LOCUS13017</name>
</gene>
<comment type="caution">
    <text evidence="2">The sequence shown here is derived from an EMBL/GenBank/DDBJ whole genome shotgun (WGS) entry which is preliminary data.</text>
</comment>
<dbReference type="EMBL" id="CAMAPE010000033">
    <property type="protein sequence ID" value="CAH9095142.1"/>
    <property type="molecule type" value="Genomic_DNA"/>
</dbReference>
<dbReference type="OrthoDB" id="1745225at2759"/>
<reference evidence="2" key="1">
    <citation type="submission" date="2022-07" db="EMBL/GenBank/DDBJ databases">
        <authorList>
            <person name="Macas J."/>
            <person name="Novak P."/>
            <person name="Neumann P."/>
        </authorList>
    </citation>
    <scope>NUCLEOTIDE SEQUENCE</scope>
</reference>
<dbReference type="InterPro" id="IPR025724">
    <property type="entry name" value="GAG-pre-integrase_dom"/>
</dbReference>
<accession>A0A9P0ZDK0</accession>
<protein>
    <recommendedName>
        <fullName evidence="1">GAG-pre-integrase domain-containing protein</fullName>
    </recommendedName>
</protein>
<evidence type="ECO:0000313" key="3">
    <source>
        <dbReference type="Proteomes" id="UP001152484"/>
    </source>
</evidence>
<proteinExistence type="predicted"/>